<dbReference type="GO" id="GO:0005886">
    <property type="term" value="C:plasma membrane"/>
    <property type="evidence" value="ECO:0007669"/>
    <property type="project" value="UniProtKB-SubCell"/>
</dbReference>
<dbReference type="InterPro" id="IPR002781">
    <property type="entry name" value="TM_pro_TauE-like"/>
</dbReference>
<sequence length="263" mass="26508">MGLIETMLSVSLELLVVLIVISFVSGVGCTAIGAGGIFVTIALYALTPLSSAEVAGTAHVIFILVGAIGAVGYARSGELLDTAGRTLAVILSATSIVGAVVGAYLNAFVSRELFSILLGVLVALTGVLLLYGQLRGLSSYVTLDAETTGGRVAFAVVGFALGATSGLVGIGGPVIGVPALVMLGVPMLLSLGVAQVQAIFISGFAAGSYAYQDAISLEFASIIGLPLVLGAAGGWAIAHRIDPTRLEMLLGLLLIPTGFYLIV</sequence>
<proteinExistence type="inferred from homology"/>
<dbReference type="PATRIC" id="fig|1227499.3.peg.3695"/>
<keyword evidence="4 5" id="KW-0472">Membrane</keyword>
<evidence type="ECO:0000256" key="5">
    <source>
        <dbReference type="RuleBase" id="RU363041"/>
    </source>
</evidence>
<evidence type="ECO:0000256" key="3">
    <source>
        <dbReference type="ARBA" id="ARBA00022989"/>
    </source>
</evidence>
<feature type="transmembrane region" description="Helical" evidence="5">
    <location>
        <begin position="187"/>
        <end position="207"/>
    </location>
</feature>
<accession>L9WNU4</accession>
<feature type="transmembrane region" description="Helical" evidence="5">
    <location>
        <begin position="152"/>
        <end position="175"/>
    </location>
</feature>
<feature type="transmembrane region" description="Helical" evidence="5">
    <location>
        <begin position="244"/>
        <end position="262"/>
    </location>
</feature>
<feature type="transmembrane region" description="Helical" evidence="5">
    <location>
        <begin position="86"/>
        <end position="107"/>
    </location>
</feature>
<dbReference type="InterPro" id="IPR051598">
    <property type="entry name" value="TSUP/Inactive_protease-like"/>
</dbReference>
<organism evidence="6 7">
    <name type="scientific">Natronolimnohabitans innermongolicus JCM 12255</name>
    <dbReference type="NCBI Taxonomy" id="1227499"/>
    <lineage>
        <taxon>Archaea</taxon>
        <taxon>Methanobacteriati</taxon>
        <taxon>Methanobacteriota</taxon>
        <taxon>Stenosarchaea group</taxon>
        <taxon>Halobacteria</taxon>
        <taxon>Halobacteriales</taxon>
        <taxon>Natrialbaceae</taxon>
        <taxon>Natronolimnohabitans</taxon>
    </lineage>
</organism>
<dbReference type="eggNOG" id="arCOG02050">
    <property type="taxonomic scope" value="Archaea"/>
</dbReference>
<comment type="subcellular location">
    <subcellularLocation>
        <location evidence="5">Cell membrane</location>
        <topology evidence="5">Multi-pass membrane protein</topology>
    </subcellularLocation>
    <subcellularLocation>
        <location evidence="1">Membrane</location>
        <topology evidence="1">Multi-pass membrane protein</topology>
    </subcellularLocation>
</comment>
<name>L9WNU4_9EURY</name>
<keyword evidence="3 5" id="KW-1133">Transmembrane helix</keyword>
<dbReference type="PANTHER" id="PTHR43701">
    <property type="entry name" value="MEMBRANE TRANSPORTER PROTEIN MJ0441-RELATED"/>
    <property type="match status" value="1"/>
</dbReference>
<comment type="similarity">
    <text evidence="5">Belongs to the 4-toluene sulfonate uptake permease (TSUP) (TC 2.A.102) family.</text>
</comment>
<dbReference type="EMBL" id="AOHZ01000084">
    <property type="protein sequence ID" value="ELY50896.1"/>
    <property type="molecule type" value="Genomic_DNA"/>
</dbReference>
<dbReference type="AlphaFoldDB" id="L9WNU4"/>
<feature type="transmembrane region" description="Helical" evidence="5">
    <location>
        <begin position="219"/>
        <end position="238"/>
    </location>
</feature>
<evidence type="ECO:0000256" key="2">
    <source>
        <dbReference type="ARBA" id="ARBA00022692"/>
    </source>
</evidence>
<comment type="caution">
    <text evidence="6">The sequence shown here is derived from an EMBL/GenBank/DDBJ whole genome shotgun (WGS) entry which is preliminary data.</text>
</comment>
<evidence type="ECO:0000313" key="6">
    <source>
        <dbReference type="EMBL" id="ELY50896.1"/>
    </source>
</evidence>
<reference evidence="6 7" key="1">
    <citation type="journal article" date="2014" name="PLoS Genet.">
        <title>Phylogenetically driven sequencing of extremely halophilic archaea reveals strategies for static and dynamic osmo-response.</title>
        <authorList>
            <person name="Becker E.A."/>
            <person name="Seitzer P.M."/>
            <person name="Tritt A."/>
            <person name="Larsen D."/>
            <person name="Krusor M."/>
            <person name="Yao A.I."/>
            <person name="Wu D."/>
            <person name="Madern D."/>
            <person name="Eisen J.A."/>
            <person name="Darling A.E."/>
            <person name="Facciotti M.T."/>
        </authorList>
    </citation>
    <scope>NUCLEOTIDE SEQUENCE [LARGE SCALE GENOMIC DNA]</scope>
    <source>
        <strain evidence="6 7">JCM 12255</strain>
    </source>
</reference>
<gene>
    <name evidence="6" type="ORF">C493_17961</name>
</gene>
<feature type="transmembrane region" description="Helical" evidence="5">
    <location>
        <begin position="12"/>
        <end position="45"/>
    </location>
</feature>
<dbReference type="Proteomes" id="UP000011602">
    <property type="component" value="Unassembled WGS sequence"/>
</dbReference>
<dbReference type="Pfam" id="PF01925">
    <property type="entry name" value="TauE"/>
    <property type="match status" value="1"/>
</dbReference>
<dbReference type="PANTHER" id="PTHR43701:SF2">
    <property type="entry name" value="MEMBRANE TRANSPORTER PROTEIN YJNA-RELATED"/>
    <property type="match status" value="1"/>
</dbReference>
<keyword evidence="2 5" id="KW-0812">Transmembrane</keyword>
<feature type="transmembrane region" description="Helical" evidence="5">
    <location>
        <begin position="113"/>
        <end position="131"/>
    </location>
</feature>
<keyword evidence="5" id="KW-1003">Cell membrane</keyword>
<dbReference type="STRING" id="1227499.C493_17961"/>
<evidence type="ECO:0000256" key="4">
    <source>
        <dbReference type="ARBA" id="ARBA00023136"/>
    </source>
</evidence>
<feature type="transmembrane region" description="Helical" evidence="5">
    <location>
        <begin position="57"/>
        <end position="74"/>
    </location>
</feature>
<evidence type="ECO:0000256" key="1">
    <source>
        <dbReference type="ARBA" id="ARBA00004141"/>
    </source>
</evidence>
<keyword evidence="7" id="KW-1185">Reference proteome</keyword>
<evidence type="ECO:0000313" key="7">
    <source>
        <dbReference type="Proteomes" id="UP000011602"/>
    </source>
</evidence>
<protein>
    <recommendedName>
        <fullName evidence="5">Probable membrane transporter protein</fullName>
    </recommendedName>
</protein>